<dbReference type="InterPro" id="IPR036390">
    <property type="entry name" value="WH_DNA-bd_sf"/>
</dbReference>
<proteinExistence type="predicted"/>
<dbReference type="InterPro" id="IPR039422">
    <property type="entry name" value="MarR/SlyA-like"/>
</dbReference>
<dbReference type="InterPro" id="IPR000835">
    <property type="entry name" value="HTH_MarR-typ"/>
</dbReference>
<evidence type="ECO:0000256" key="3">
    <source>
        <dbReference type="ARBA" id="ARBA00023163"/>
    </source>
</evidence>
<evidence type="ECO:0000259" key="4">
    <source>
        <dbReference type="PROSITE" id="PS50995"/>
    </source>
</evidence>
<keyword evidence="1" id="KW-0805">Transcription regulation</keyword>
<dbReference type="Gene3D" id="1.10.10.10">
    <property type="entry name" value="Winged helix-like DNA-binding domain superfamily/Winged helix DNA-binding domain"/>
    <property type="match status" value="1"/>
</dbReference>
<gene>
    <name evidence="5" type="ORF">Lgra_2820</name>
    <name evidence="6" type="ORF">NCTC12388_00776</name>
</gene>
<organism evidence="6 8">
    <name type="scientific">Legionella gratiana</name>
    <dbReference type="NCBI Taxonomy" id="45066"/>
    <lineage>
        <taxon>Bacteria</taxon>
        <taxon>Pseudomonadati</taxon>
        <taxon>Pseudomonadota</taxon>
        <taxon>Gammaproteobacteria</taxon>
        <taxon>Legionellales</taxon>
        <taxon>Legionellaceae</taxon>
        <taxon>Legionella</taxon>
    </lineage>
</organism>
<dbReference type="EMBL" id="LNYE01000029">
    <property type="protein sequence ID" value="KTD06043.1"/>
    <property type="molecule type" value="Genomic_DNA"/>
</dbReference>
<accession>A0A378J633</accession>
<dbReference type="RefSeq" id="WP_058499917.1">
    <property type="nucleotide sequence ID" value="NZ_CAAAHW010000002.1"/>
</dbReference>
<dbReference type="SUPFAM" id="SSF46785">
    <property type="entry name" value="Winged helix' DNA-binding domain"/>
    <property type="match status" value="1"/>
</dbReference>
<evidence type="ECO:0000313" key="8">
    <source>
        <dbReference type="Proteomes" id="UP000254476"/>
    </source>
</evidence>
<dbReference type="PANTHER" id="PTHR33164:SF43">
    <property type="entry name" value="HTH-TYPE TRANSCRIPTIONAL REPRESSOR YETL"/>
    <property type="match status" value="1"/>
</dbReference>
<dbReference type="PROSITE" id="PS01117">
    <property type="entry name" value="HTH_MARR_1"/>
    <property type="match status" value="1"/>
</dbReference>
<dbReference type="InterPro" id="IPR023187">
    <property type="entry name" value="Tscrpt_reg_MarR-type_CS"/>
</dbReference>
<reference evidence="6 8" key="2">
    <citation type="submission" date="2018-06" db="EMBL/GenBank/DDBJ databases">
        <authorList>
            <consortium name="Pathogen Informatics"/>
            <person name="Doyle S."/>
        </authorList>
    </citation>
    <scope>NUCLEOTIDE SEQUENCE [LARGE SCALE GENOMIC DNA]</scope>
    <source>
        <strain evidence="6 8">NCTC12388</strain>
    </source>
</reference>
<dbReference type="Pfam" id="PF12802">
    <property type="entry name" value="MarR_2"/>
    <property type="match status" value="1"/>
</dbReference>
<dbReference type="AlphaFoldDB" id="A0A378J633"/>
<reference evidence="5 7" key="1">
    <citation type="submission" date="2015-11" db="EMBL/GenBank/DDBJ databases">
        <title>Genomic analysis of 38 Legionella species identifies large and diverse effector repertoires.</title>
        <authorList>
            <person name="Burstein D."/>
            <person name="Amaro F."/>
            <person name="Zusman T."/>
            <person name="Lifshitz Z."/>
            <person name="Cohen O."/>
            <person name="Gilbert J.A."/>
            <person name="Pupko T."/>
            <person name="Shuman H.A."/>
            <person name="Segal G."/>
        </authorList>
    </citation>
    <scope>NUCLEOTIDE SEQUENCE [LARGE SCALE GENOMIC DNA]</scope>
    <source>
        <strain evidence="5 7">Lyon 8420412</strain>
    </source>
</reference>
<dbReference type="STRING" id="45066.Lgra_2820"/>
<protein>
    <submittedName>
        <fullName evidence="6">Transcriptional regulator, MarR family</fullName>
    </submittedName>
</protein>
<dbReference type="Proteomes" id="UP000054691">
    <property type="component" value="Unassembled WGS sequence"/>
</dbReference>
<evidence type="ECO:0000313" key="7">
    <source>
        <dbReference type="Proteomes" id="UP000054691"/>
    </source>
</evidence>
<name>A0A378J633_9GAMM</name>
<dbReference type="PANTHER" id="PTHR33164">
    <property type="entry name" value="TRANSCRIPTIONAL REGULATOR, MARR FAMILY"/>
    <property type="match status" value="1"/>
</dbReference>
<dbReference type="EMBL" id="UGOB01000001">
    <property type="protein sequence ID" value="STX42718.1"/>
    <property type="molecule type" value="Genomic_DNA"/>
</dbReference>
<dbReference type="GO" id="GO:0003700">
    <property type="term" value="F:DNA-binding transcription factor activity"/>
    <property type="evidence" value="ECO:0007669"/>
    <property type="project" value="InterPro"/>
</dbReference>
<dbReference type="InterPro" id="IPR036388">
    <property type="entry name" value="WH-like_DNA-bd_sf"/>
</dbReference>
<evidence type="ECO:0000256" key="1">
    <source>
        <dbReference type="ARBA" id="ARBA00023015"/>
    </source>
</evidence>
<dbReference type="PROSITE" id="PS50995">
    <property type="entry name" value="HTH_MARR_2"/>
    <property type="match status" value="1"/>
</dbReference>
<feature type="domain" description="HTH marR-type" evidence="4">
    <location>
        <begin position="1"/>
        <end position="147"/>
    </location>
</feature>
<keyword evidence="7" id="KW-1185">Reference proteome</keyword>
<sequence length="157" mass="17763">MRNIKRKEKASKLTDHIGYWMRLISNDVSYSFAKKLEITGVTVAEWVVLRKMYESNDMISPSAVAEVTGLTRGAISKLITRLLGKGLVNRKEASDDRRFQDLELTLKAIALVPKLASLADQNDEEFFSILTPMEQGQLKVILKKLANYHQIKTAPIQ</sequence>
<dbReference type="SMART" id="SM00347">
    <property type="entry name" value="HTH_MARR"/>
    <property type="match status" value="1"/>
</dbReference>
<keyword evidence="2" id="KW-0238">DNA-binding</keyword>
<evidence type="ECO:0000256" key="2">
    <source>
        <dbReference type="ARBA" id="ARBA00023125"/>
    </source>
</evidence>
<evidence type="ECO:0000313" key="6">
    <source>
        <dbReference type="EMBL" id="STX42718.1"/>
    </source>
</evidence>
<dbReference type="GO" id="GO:0003677">
    <property type="term" value="F:DNA binding"/>
    <property type="evidence" value="ECO:0007669"/>
    <property type="project" value="UniProtKB-KW"/>
</dbReference>
<evidence type="ECO:0000313" key="5">
    <source>
        <dbReference type="EMBL" id="KTD06043.1"/>
    </source>
</evidence>
<keyword evidence="3" id="KW-0804">Transcription</keyword>
<dbReference type="PRINTS" id="PR00598">
    <property type="entry name" value="HTHMARR"/>
</dbReference>
<dbReference type="GO" id="GO:0006950">
    <property type="term" value="P:response to stress"/>
    <property type="evidence" value="ECO:0007669"/>
    <property type="project" value="TreeGrafter"/>
</dbReference>
<dbReference type="Proteomes" id="UP000254476">
    <property type="component" value="Unassembled WGS sequence"/>
</dbReference>